<feature type="transmembrane region" description="Helical" evidence="2">
    <location>
        <begin position="12"/>
        <end position="31"/>
    </location>
</feature>
<evidence type="ECO:0000313" key="3">
    <source>
        <dbReference type="EMBL" id="MPL62228.1"/>
    </source>
</evidence>
<dbReference type="AlphaFoldDB" id="A0A644T5M2"/>
<proteinExistence type="predicted"/>
<name>A0A644T5M2_9ZZZZ</name>
<dbReference type="EMBL" id="VSSQ01000017">
    <property type="protein sequence ID" value="MPL62228.1"/>
    <property type="molecule type" value="Genomic_DNA"/>
</dbReference>
<feature type="compositionally biased region" description="Basic and acidic residues" evidence="1">
    <location>
        <begin position="243"/>
        <end position="252"/>
    </location>
</feature>
<comment type="caution">
    <text evidence="3">The sequence shown here is derived from an EMBL/GenBank/DDBJ whole genome shotgun (WGS) entry which is preliminary data.</text>
</comment>
<evidence type="ECO:0000256" key="1">
    <source>
        <dbReference type="SAM" id="MobiDB-lite"/>
    </source>
</evidence>
<evidence type="ECO:0000256" key="2">
    <source>
        <dbReference type="SAM" id="Phobius"/>
    </source>
</evidence>
<organism evidence="3">
    <name type="scientific">bioreactor metagenome</name>
    <dbReference type="NCBI Taxonomy" id="1076179"/>
    <lineage>
        <taxon>unclassified sequences</taxon>
        <taxon>metagenomes</taxon>
        <taxon>ecological metagenomes</taxon>
    </lineage>
</organism>
<keyword evidence="2" id="KW-1133">Transmembrane helix</keyword>
<gene>
    <name evidence="3" type="ORF">SDC9_07837</name>
</gene>
<feature type="transmembrane region" description="Helical" evidence="2">
    <location>
        <begin position="139"/>
        <end position="159"/>
    </location>
</feature>
<sequence>MGKAILKSLFSVLGIVIWWVAIYSVLVYFGMRFAPESYIIQIFLATIFFLSSMVSVPFNEERTLVLRLSNLEIRTLEAGTYFYPFLGFWGKIFIPTKYREDTKVVHIDTRLMRTHEIKNWKEDLLVTIMTTFFPMAKKFSLWNIMFCLILGSLVGYGAVKIKKEYFPNTKQTKTEVFRNRVKKALNETTNAITKDIYGTSGVSDNVGNSNNQYSNSTPTSTQSQTQTQTQTQSQSQSQSQPEIVREAPREEVQPSIQNEPGKTREFTASDGSTVTITIKDKKPKKK</sequence>
<keyword evidence="2" id="KW-0812">Transmembrane</keyword>
<feature type="transmembrane region" description="Helical" evidence="2">
    <location>
        <begin position="37"/>
        <end position="58"/>
    </location>
</feature>
<feature type="compositionally biased region" description="Low complexity" evidence="1">
    <location>
        <begin position="200"/>
        <end position="240"/>
    </location>
</feature>
<accession>A0A644T5M2</accession>
<protein>
    <submittedName>
        <fullName evidence="3">Uncharacterized protein</fullName>
    </submittedName>
</protein>
<feature type="region of interest" description="Disordered" evidence="1">
    <location>
        <begin position="197"/>
        <end position="286"/>
    </location>
</feature>
<reference evidence="3" key="1">
    <citation type="submission" date="2019-08" db="EMBL/GenBank/DDBJ databases">
        <authorList>
            <person name="Kucharzyk K."/>
            <person name="Murdoch R.W."/>
            <person name="Higgins S."/>
            <person name="Loffler F."/>
        </authorList>
    </citation>
    <scope>NUCLEOTIDE SEQUENCE</scope>
</reference>
<keyword evidence="2" id="KW-0472">Membrane</keyword>